<evidence type="ECO:0000256" key="1">
    <source>
        <dbReference type="SAM" id="MobiDB-lite"/>
    </source>
</evidence>
<keyword evidence="3" id="KW-1185">Reference proteome</keyword>
<gene>
    <name evidence="2" type="ORF">O3V59_22300</name>
</gene>
<protein>
    <submittedName>
        <fullName evidence="2">Uncharacterized protein</fullName>
    </submittedName>
</protein>
<dbReference type="SUPFAM" id="SSF56281">
    <property type="entry name" value="Metallo-hydrolase/oxidoreductase"/>
    <property type="match status" value="1"/>
</dbReference>
<dbReference type="PANTHER" id="PTHR43084:SF1">
    <property type="entry name" value="PERSULFIDE DIOXYGENASE ETHE1, MITOCHONDRIAL"/>
    <property type="match status" value="1"/>
</dbReference>
<dbReference type="EMBL" id="JAPYYP010000067">
    <property type="protein sequence ID" value="MDA5111068.1"/>
    <property type="molecule type" value="Genomic_DNA"/>
</dbReference>
<feature type="region of interest" description="Disordered" evidence="1">
    <location>
        <begin position="97"/>
        <end position="119"/>
    </location>
</feature>
<comment type="caution">
    <text evidence="2">The sequence shown here is derived from an EMBL/GenBank/DDBJ whole genome shotgun (WGS) entry which is preliminary data.</text>
</comment>
<feature type="compositionally biased region" description="Basic and acidic residues" evidence="1">
    <location>
        <begin position="106"/>
        <end position="119"/>
    </location>
</feature>
<sequence>MRDEPWFVLTGHTLMVGDVRRTELASTLGKGAIDLYDSLYNKLMKLDDHVEVYPGAYSESVCGRYLSGKPSSTIGFERRLNKALQKQSKEEFVEFMTKDLPPQPENYEKIRKLNEGKSK</sequence>
<evidence type="ECO:0000313" key="2">
    <source>
        <dbReference type="EMBL" id="MDA5111068.1"/>
    </source>
</evidence>
<dbReference type="GO" id="GO:0050313">
    <property type="term" value="F:sulfur dioxygenase activity"/>
    <property type="evidence" value="ECO:0007669"/>
    <property type="project" value="TreeGrafter"/>
</dbReference>
<evidence type="ECO:0000313" key="3">
    <source>
        <dbReference type="Proteomes" id="UP001151071"/>
    </source>
</evidence>
<dbReference type="Gene3D" id="3.60.15.10">
    <property type="entry name" value="Ribonuclease Z/Hydroxyacylglutathione hydrolase-like"/>
    <property type="match status" value="1"/>
</dbReference>
<dbReference type="Proteomes" id="UP001151071">
    <property type="component" value="Unassembled WGS sequence"/>
</dbReference>
<dbReference type="AlphaFoldDB" id="A0A9X3TVR9"/>
<dbReference type="PANTHER" id="PTHR43084">
    <property type="entry name" value="PERSULFIDE DIOXYGENASE ETHE1"/>
    <property type="match status" value="1"/>
</dbReference>
<organism evidence="2 3">
    <name type="scientific">Brevibacillus thermoruber</name>
    <dbReference type="NCBI Taxonomy" id="33942"/>
    <lineage>
        <taxon>Bacteria</taxon>
        <taxon>Bacillati</taxon>
        <taxon>Bacillota</taxon>
        <taxon>Bacilli</taxon>
        <taxon>Bacillales</taxon>
        <taxon>Paenibacillaceae</taxon>
        <taxon>Brevibacillus</taxon>
    </lineage>
</organism>
<dbReference type="GO" id="GO:0070813">
    <property type="term" value="P:hydrogen sulfide metabolic process"/>
    <property type="evidence" value="ECO:0007669"/>
    <property type="project" value="TreeGrafter"/>
</dbReference>
<dbReference type="InterPro" id="IPR051682">
    <property type="entry name" value="Mito_Persulfide_Diox"/>
</dbReference>
<proteinExistence type="predicted"/>
<name>A0A9X3TVR9_9BACL</name>
<accession>A0A9X3TVR9</accession>
<reference evidence="2" key="1">
    <citation type="submission" date="2022-12" db="EMBL/GenBank/DDBJ databases">
        <title>Draft genome sequence of the thermophilic strain Brevibacillus thermoruber HT42, isolated from Los Humeros, Puebla, Mexico, with biotechnological potential.</title>
        <authorList>
            <person name="Lara Sanchez J."/>
            <person name="Solis Palacios R."/>
            <person name="Bustos Baena A.S."/>
            <person name="Ruz Baez A.E."/>
            <person name="Espinosa Luna G."/>
            <person name="Oliart Ros R.M."/>
        </authorList>
    </citation>
    <scope>NUCLEOTIDE SEQUENCE</scope>
    <source>
        <strain evidence="2">HT42</strain>
    </source>
</reference>
<dbReference type="GO" id="GO:0006749">
    <property type="term" value="P:glutathione metabolic process"/>
    <property type="evidence" value="ECO:0007669"/>
    <property type="project" value="TreeGrafter"/>
</dbReference>
<dbReference type="RefSeq" id="WP_271141096.1">
    <property type="nucleotide sequence ID" value="NZ_JAPYYP010000067.1"/>
</dbReference>
<dbReference type="InterPro" id="IPR036866">
    <property type="entry name" value="RibonucZ/Hydroxyglut_hydro"/>
</dbReference>